<proteinExistence type="inferred from homology"/>
<dbReference type="GO" id="GO:0003735">
    <property type="term" value="F:structural constituent of ribosome"/>
    <property type="evidence" value="ECO:0007669"/>
    <property type="project" value="InterPro"/>
</dbReference>
<protein>
    <recommendedName>
        <fullName evidence="4">Ribosomal protein S2</fullName>
    </recommendedName>
</protein>
<name>A0A7J6EQK8_CANSA</name>
<evidence type="ECO:0000313" key="2">
    <source>
        <dbReference type="EMBL" id="KAF4359989.1"/>
    </source>
</evidence>
<dbReference type="GO" id="GO:0006412">
    <property type="term" value="P:translation"/>
    <property type="evidence" value="ECO:0007669"/>
    <property type="project" value="InterPro"/>
</dbReference>
<dbReference type="Proteomes" id="UP000525078">
    <property type="component" value="Unassembled WGS sequence"/>
</dbReference>
<sequence length="254" mass="29013">MEAGVHFGHGTKKWNPRMAPYISAKCKEVKRTLATLRKAEFGFLGVIVEKLTDKPPLLPLYRTVHEIFISYGSSLNSFEVIGSFSSFENLSLLPLRSEEYKEPFLLYQYKSILFHSNSFPIPPTENSESDLKLTEYRVGLFSYPYRIEHAERNLLHSALFLDGGEGKGYNSAVECHLDVVEVISSSLIIPKPNGWLYFWERTPGEYEAHGYKLCLGMKDNFESALSTNKEAIHNATMNLMESSILAQDERWWNA</sequence>
<evidence type="ECO:0000313" key="3">
    <source>
        <dbReference type="Proteomes" id="UP000525078"/>
    </source>
</evidence>
<dbReference type="InterPro" id="IPR001865">
    <property type="entry name" value="Ribosomal_uS2"/>
</dbReference>
<evidence type="ECO:0000256" key="1">
    <source>
        <dbReference type="ARBA" id="ARBA00006242"/>
    </source>
</evidence>
<reference evidence="2 3" key="1">
    <citation type="journal article" date="2020" name="bioRxiv">
        <title>Sequence and annotation of 42 cannabis genomes reveals extensive copy number variation in cannabinoid synthesis and pathogen resistance genes.</title>
        <authorList>
            <person name="Mckernan K.J."/>
            <person name="Helbert Y."/>
            <person name="Kane L.T."/>
            <person name="Ebling H."/>
            <person name="Zhang L."/>
            <person name="Liu B."/>
            <person name="Eaton Z."/>
            <person name="Mclaughlin S."/>
            <person name="Kingan S."/>
            <person name="Baybayan P."/>
            <person name="Concepcion G."/>
            <person name="Jordan M."/>
            <person name="Riva A."/>
            <person name="Barbazuk W."/>
            <person name="Harkins T."/>
        </authorList>
    </citation>
    <scope>NUCLEOTIDE SEQUENCE [LARGE SCALE GENOMIC DNA]</scope>
    <source>
        <strain evidence="3">cv. Jamaican Lion 4</strain>
        <tissue evidence="2">Leaf</tissue>
    </source>
</reference>
<comment type="caution">
    <text evidence="2">The sequence shown here is derived from an EMBL/GenBank/DDBJ whole genome shotgun (WGS) entry which is preliminary data.</text>
</comment>
<dbReference type="SUPFAM" id="SSF52313">
    <property type="entry name" value="Ribosomal protein S2"/>
    <property type="match status" value="1"/>
</dbReference>
<dbReference type="Gene3D" id="3.40.50.10490">
    <property type="entry name" value="Glucose-6-phosphate isomerase like protein, domain 1"/>
    <property type="match status" value="1"/>
</dbReference>
<gene>
    <name evidence="2" type="ORF">F8388_004496</name>
</gene>
<dbReference type="GO" id="GO:0005840">
    <property type="term" value="C:ribosome"/>
    <property type="evidence" value="ECO:0007669"/>
    <property type="project" value="InterPro"/>
</dbReference>
<dbReference type="InterPro" id="IPR023591">
    <property type="entry name" value="Ribosomal_uS2_flav_dom_sf"/>
</dbReference>
<dbReference type="EMBL" id="JAATIP010000210">
    <property type="protein sequence ID" value="KAF4359989.1"/>
    <property type="molecule type" value="Genomic_DNA"/>
</dbReference>
<dbReference type="AlphaFoldDB" id="A0A7J6EQK8"/>
<accession>A0A7J6EQK8</accession>
<organism evidence="2 3">
    <name type="scientific">Cannabis sativa</name>
    <name type="common">Hemp</name>
    <name type="synonym">Marijuana</name>
    <dbReference type="NCBI Taxonomy" id="3483"/>
    <lineage>
        <taxon>Eukaryota</taxon>
        <taxon>Viridiplantae</taxon>
        <taxon>Streptophyta</taxon>
        <taxon>Embryophyta</taxon>
        <taxon>Tracheophyta</taxon>
        <taxon>Spermatophyta</taxon>
        <taxon>Magnoliopsida</taxon>
        <taxon>eudicotyledons</taxon>
        <taxon>Gunneridae</taxon>
        <taxon>Pentapetalae</taxon>
        <taxon>rosids</taxon>
        <taxon>fabids</taxon>
        <taxon>Rosales</taxon>
        <taxon>Cannabaceae</taxon>
        <taxon>Cannabis</taxon>
    </lineage>
</organism>
<comment type="similarity">
    <text evidence="1">Belongs to the universal ribosomal protein uS2 family.</text>
</comment>
<dbReference type="Pfam" id="PF00318">
    <property type="entry name" value="Ribosomal_S2"/>
    <property type="match status" value="1"/>
</dbReference>
<evidence type="ECO:0008006" key="4">
    <source>
        <dbReference type="Google" id="ProtNLM"/>
    </source>
</evidence>